<evidence type="ECO:0000313" key="2">
    <source>
        <dbReference type="EMBL" id="SDU82951.1"/>
    </source>
</evidence>
<evidence type="ECO:0000256" key="1">
    <source>
        <dbReference type="SAM" id="MobiDB-lite"/>
    </source>
</evidence>
<organism evidence="2 3">
    <name type="scientific">Pseudomonas sihuiensis</name>
    <dbReference type="NCBI Taxonomy" id="1274359"/>
    <lineage>
        <taxon>Bacteria</taxon>
        <taxon>Pseudomonadati</taxon>
        <taxon>Pseudomonadota</taxon>
        <taxon>Gammaproteobacteria</taxon>
        <taxon>Pseudomonadales</taxon>
        <taxon>Pseudomonadaceae</taxon>
        <taxon>Pseudomonas</taxon>
    </lineage>
</organism>
<feature type="compositionally biased region" description="Basic residues" evidence="1">
    <location>
        <begin position="58"/>
        <end position="71"/>
    </location>
</feature>
<reference evidence="3" key="1">
    <citation type="submission" date="2016-10" db="EMBL/GenBank/DDBJ databases">
        <authorList>
            <person name="Varghese N."/>
            <person name="Submissions S."/>
        </authorList>
    </citation>
    <scope>NUCLEOTIDE SEQUENCE [LARGE SCALE GENOMIC DNA]</scope>
    <source>
        <strain evidence="3">KCTC 32246</strain>
    </source>
</reference>
<evidence type="ECO:0000313" key="3">
    <source>
        <dbReference type="Proteomes" id="UP000198675"/>
    </source>
</evidence>
<keyword evidence="3" id="KW-1185">Reference proteome</keyword>
<gene>
    <name evidence="2" type="ORF">SAMN05216363_1981</name>
</gene>
<proteinExistence type="predicted"/>
<sequence>MAISILINIKLGLNQASTTRLNIDLHQSPKMQIMGVILKKLRKDKLRFIIRAAEKRATRNSRKASKGKRRSTNTAIARSTDTTRIIAPGKIDIYSPKAAVQFLQFLNHFRIKARYNKSIQICFRNTSRITAAACLLLYAETDRLLRHLPGLKISCTLPPMSPGGKHNNQEYIVESALKQIGFFTLIGQRTRQIRNYSSVAFWRQLSGSMADGSLTASLFNSLPKELNAYARSKLYRGTFEAMANCVEHAHPAPRKDGLNIQDKRWWMFVGIKDDSLAILVCDLGVGIPNTIRNHDKDVLSRIASTIGLKNDTDADLIHASTFVKRTRTELGHRGKGGPDLRSIVETFPSALLSIRSNMGRYVLKGKDHRSKAHRNEKQNYIAGTDKREWKSNISESILGTIVEWNLSIKDMKK</sequence>
<feature type="region of interest" description="Disordered" evidence="1">
    <location>
        <begin position="57"/>
        <end position="79"/>
    </location>
</feature>
<dbReference type="EMBL" id="LT629797">
    <property type="protein sequence ID" value="SDU82951.1"/>
    <property type="molecule type" value="Genomic_DNA"/>
</dbReference>
<accession>A0A1H2LQU7</accession>
<dbReference type="AlphaFoldDB" id="A0A1H2LQU7"/>
<protein>
    <submittedName>
        <fullName evidence="2">Uncharacterized protein</fullName>
    </submittedName>
</protein>
<name>A0A1H2LQU7_9PSED</name>
<dbReference type="Proteomes" id="UP000198675">
    <property type="component" value="Chromosome I"/>
</dbReference>